<protein>
    <submittedName>
        <fullName evidence="2">Uncharacterized protein</fullName>
    </submittedName>
</protein>
<evidence type="ECO:0000313" key="3">
    <source>
        <dbReference type="Proteomes" id="UP000662111"/>
    </source>
</evidence>
<reference evidence="3" key="1">
    <citation type="journal article" date="2019" name="Int. J. Syst. Evol. Microbiol.">
        <title>The Global Catalogue of Microorganisms (GCM) 10K type strain sequencing project: providing services to taxonomists for standard genome sequencing and annotation.</title>
        <authorList>
            <consortium name="The Broad Institute Genomics Platform"/>
            <consortium name="The Broad Institute Genome Sequencing Center for Infectious Disease"/>
            <person name="Wu L."/>
            <person name="Ma J."/>
        </authorList>
    </citation>
    <scope>NUCLEOTIDE SEQUENCE [LARGE SCALE GENOMIC DNA]</scope>
    <source>
        <strain evidence="3">CGMCC 1.5362</strain>
    </source>
</reference>
<feature type="region of interest" description="Disordered" evidence="1">
    <location>
        <begin position="44"/>
        <end position="86"/>
    </location>
</feature>
<gene>
    <name evidence="2" type="ORF">GCM10011509_09670</name>
</gene>
<evidence type="ECO:0000256" key="1">
    <source>
        <dbReference type="SAM" id="MobiDB-lite"/>
    </source>
</evidence>
<organism evidence="2 3">
    <name type="scientific">Ornithinimicrobium pekingense</name>
    <dbReference type="NCBI Taxonomy" id="384677"/>
    <lineage>
        <taxon>Bacteria</taxon>
        <taxon>Bacillati</taxon>
        <taxon>Actinomycetota</taxon>
        <taxon>Actinomycetes</taxon>
        <taxon>Micrococcales</taxon>
        <taxon>Ornithinimicrobiaceae</taxon>
        <taxon>Ornithinimicrobium</taxon>
    </lineage>
</organism>
<dbReference type="Proteomes" id="UP000662111">
    <property type="component" value="Unassembled WGS sequence"/>
</dbReference>
<accession>A0ABQ2F6C8</accession>
<evidence type="ECO:0000313" key="2">
    <source>
        <dbReference type="EMBL" id="GGK63325.1"/>
    </source>
</evidence>
<dbReference type="EMBL" id="BMLB01000002">
    <property type="protein sequence ID" value="GGK63325.1"/>
    <property type="molecule type" value="Genomic_DNA"/>
</dbReference>
<sequence length="86" mass="9412">MCLAGLQCIDEQELTESLDQGRTAIYVREGGDRIDGGGRVCRRRIDREESPQLTPQRSPTSIVCDGVPAEARTNDGQPPASEKRAK</sequence>
<keyword evidence="3" id="KW-1185">Reference proteome</keyword>
<name>A0ABQ2F6C8_9MICO</name>
<proteinExistence type="predicted"/>
<comment type="caution">
    <text evidence="2">The sequence shown here is derived from an EMBL/GenBank/DDBJ whole genome shotgun (WGS) entry which is preliminary data.</text>
</comment>
<feature type="compositionally biased region" description="Polar residues" evidence="1">
    <location>
        <begin position="51"/>
        <end position="61"/>
    </location>
</feature>